<evidence type="ECO:0000313" key="2">
    <source>
        <dbReference type="Proteomes" id="UP000175835"/>
    </source>
</evidence>
<dbReference type="EMBL" id="LXLX01000050">
    <property type="protein sequence ID" value="OFD88256.1"/>
    <property type="molecule type" value="Genomic_DNA"/>
</dbReference>
<name>A0A1E8BGB2_BACMY</name>
<accession>A0A1E8BGB2</accession>
<sequence>MKKRIGIIGSCVTRDVFDNNINLNIEGDYEIAFYISKSSLISLESQPINDISDIKHHTKFGTKTLQADFRKNWFEHIPLDLDLLIIDFMDERYDCFNIGEGSMITRSDFLLESGLVNRLNIESQLYRVKDETINIWKIACDNFLYKLFKFINPEKVILHKALYLNSFRDVDGVIKRFDGTYNKYFNLEEIEKHNKLLIGYYDYVRFNYPNLKVIDLLQDNSFVADYEHKWGLAPFHYESRYYQIFKVELEGYLRSYLKSEENC</sequence>
<reference evidence="1 2" key="1">
    <citation type="submission" date="2016-05" db="EMBL/GenBank/DDBJ databases">
        <title>Bacillus thuringiensis and Bacillus weihenstephanensis as novel biocontrol agents of wilt causing Verticillium species.</title>
        <authorList>
            <person name="Hollensteiner J."/>
            <person name="Wemheuer F."/>
            <person name="Harting R."/>
            <person name="Kolarzyk A."/>
            <person name="Diaz-Valerio S."/>
            <person name="Poehlein A."/>
            <person name="Brzuszkiewicz E."/>
            <person name="Nesemann K."/>
            <person name="Braus-Stromeyer S."/>
            <person name="Braus G."/>
            <person name="Daniel R."/>
            <person name="Liesegang H."/>
        </authorList>
    </citation>
    <scope>NUCLEOTIDE SEQUENCE [LARGE SCALE GENOMIC DNA]</scope>
    <source>
        <strain evidence="1 2">GOE11</strain>
    </source>
</reference>
<dbReference type="Pfam" id="PF19786">
    <property type="entry name" value="DUF6270"/>
    <property type="match status" value="1"/>
</dbReference>
<organism evidence="1 2">
    <name type="scientific">Bacillus mycoides</name>
    <dbReference type="NCBI Taxonomy" id="1405"/>
    <lineage>
        <taxon>Bacteria</taxon>
        <taxon>Bacillati</taxon>
        <taxon>Bacillota</taxon>
        <taxon>Bacilli</taxon>
        <taxon>Bacillales</taxon>
        <taxon>Bacillaceae</taxon>
        <taxon>Bacillus</taxon>
        <taxon>Bacillus cereus group</taxon>
    </lineage>
</organism>
<dbReference type="RefSeq" id="WP_070147017.1">
    <property type="nucleotide sequence ID" value="NZ_LXLX01000050.1"/>
</dbReference>
<proteinExistence type="predicted"/>
<dbReference type="InterPro" id="IPR046237">
    <property type="entry name" value="DUF6270"/>
</dbReference>
<dbReference type="AlphaFoldDB" id="A0A1E8BGB2"/>
<comment type="caution">
    <text evidence="1">The sequence shown here is derived from an EMBL/GenBank/DDBJ whole genome shotgun (WGS) entry which is preliminary data.</text>
</comment>
<dbReference type="PATRIC" id="fig|86662.28.peg.5500"/>
<dbReference type="Proteomes" id="UP000175835">
    <property type="component" value="Unassembled WGS sequence"/>
</dbReference>
<evidence type="ECO:0000313" key="1">
    <source>
        <dbReference type="EMBL" id="OFD88256.1"/>
    </source>
</evidence>
<protein>
    <submittedName>
        <fullName evidence="1">Uncharacterized protein</fullName>
    </submittedName>
</protein>
<gene>
    <name evidence="1" type="ORF">BWGOE11_53560</name>
</gene>